<gene>
    <name evidence="8" type="primary">LOC107226733</name>
</gene>
<feature type="domain" description="Sushi" evidence="6">
    <location>
        <begin position="335"/>
        <end position="400"/>
    </location>
</feature>
<evidence type="ECO:0000256" key="1">
    <source>
        <dbReference type="ARBA" id="ARBA00023157"/>
    </source>
</evidence>
<dbReference type="InterPro" id="IPR035976">
    <property type="entry name" value="Sushi/SCR/CCP_sf"/>
</dbReference>
<evidence type="ECO:0000256" key="2">
    <source>
        <dbReference type="PROSITE-ProRule" id="PRU00124"/>
    </source>
</evidence>
<dbReference type="CDD" id="cd00190">
    <property type="entry name" value="Tryp_SPc"/>
    <property type="match status" value="1"/>
</dbReference>
<dbReference type="SMART" id="SM00020">
    <property type="entry name" value="Tryp_SPc"/>
    <property type="match status" value="1"/>
</dbReference>
<name>A0A6J0C972_NEOLC</name>
<dbReference type="Proteomes" id="UP000829291">
    <property type="component" value="Chromosome 6"/>
</dbReference>
<dbReference type="SUPFAM" id="SSF57535">
    <property type="entry name" value="Complement control module/SCR domain"/>
    <property type="match status" value="2"/>
</dbReference>
<proteinExistence type="predicted"/>
<feature type="disulfide bond" evidence="2">
    <location>
        <begin position="83"/>
        <end position="101"/>
    </location>
</feature>
<feature type="disulfide bond" evidence="2">
    <location>
        <begin position="124"/>
        <end position="142"/>
    </location>
</feature>
<dbReference type="Gene3D" id="2.40.10.10">
    <property type="entry name" value="Trypsin-like serine proteases"/>
    <property type="match status" value="2"/>
</dbReference>
<feature type="disulfide bond" evidence="2">
    <location>
        <begin position="299"/>
        <end position="317"/>
    </location>
</feature>
<dbReference type="GO" id="GO:0006508">
    <property type="term" value="P:proteolysis"/>
    <property type="evidence" value="ECO:0007669"/>
    <property type="project" value="InterPro"/>
</dbReference>
<dbReference type="Pfam" id="PF00089">
    <property type="entry name" value="Trypsin"/>
    <property type="match status" value="1"/>
</dbReference>
<dbReference type="InParanoid" id="A0A6J0C972"/>
<dbReference type="InterPro" id="IPR001254">
    <property type="entry name" value="Trypsin_dom"/>
</dbReference>
<evidence type="ECO:0000259" key="5">
    <source>
        <dbReference type="PROSITE" id="PS50240"/>
    </source>
</evidence>
<dbReference type="AlphaFoldDB" id="A0A6J0C972"/>
<dbReference type="InterPro" id="IPR002172">
    <property type="entry name" value="LDrepeatLR_classA_rpt"/>
</dbReference>
<dbReference type="InterPro" id="IPR000436">
    <property type="entry name" value="Sushi_SCR_CCP_dom"/>
</dbReference>
<organism evidence="8">
    <name type="scientific">Neodiprion lecontei</name>
    <name type="common">Redheaded pine sawfly</name>
    <dbReference type="NCBI Taxonomy" id="441921"/>
    <lineage>
        <taxon>Eukaryota</taxon>
        <taxon>Metazoa</taxon>
        <taxon>Ecdysozoa</taxon>
        <taxon>Arthropoda</taxon>
        <taxon>Hexapoda</taxon>
        <taxon>Insecta</taxon>
        <taxon>Pterygota</taxon>
        <taxon>Neoptera</taxon>
        <taxon>Endopterygota</taxon>
        <taxon>Hymenoptera</taxon>
        <taxon>Tenthredinoidea</taxon>
        <taxon>Diprionidae</taxon>
        <taxon>Diprioninae</taxon>
        <taxon>Neodiprion</taxon>
    </lineage>
</organism>
<feature type="domain" description="Peptidase S1" evidence="5">
    <location>
        <begin position="489"/>
        <end position="740"/>
    </location>
</feature>
<dbReference type="GO" id="GO:0004930">
    <property type="term" value="F:G protein-coupled receptor activity"/>
    <property type="evidence" value="ECO:0007669"/>
    <property type="project" value="InterPro"/>
</dbReference>
<dbReference type="PROSITE" id="PS50227">
    <property type="entry name" value="G_PROTEIN_RECEP_F2_3"/>
    <property type="match status" value="1"/>
</dbReference>
<dbReference type="SMART" id="SM00192">
    <property type="entry name" value="LDLa"/>
    <property type="match status" value="6"/>
</dbReference>
<dbReference type="InterPro" id="IPR009003">
    <property type="entry name" value="Peptidase_S1_PA"/>
</dbReference>
<dbReference type="PROSITE" id="PS01209">
    <property type="entry name" value="LDLRA_1"/>
    <property type="match status" value="2"/>
</dbReference>
<keyword evidence="7" id="KW-1185">Reference proteome</keyword>
<dbReference type="PROSITE" id="PS50068">
    <property type="entry name" value="LDLRA_2"/>
    <property type="match status" value="6"/>
</dbReference>
<keyword evidence="3" id="KW-0768">Sushi</keyword>
<dbReference type="InterPro" id="IPR043504">
    <property type="entry name" value="Peptidase_S1_PA_chymotrypsin"/>
</dbReference>
<dbReference type="PANTHER" id="PTHR24252:SF7">
    <property type="entry name" value="HYALIN"/>
    <property type="match status" value="1"/>
</dbReference>
<dbReference type="KEGG" id="nlo:107226733"/>
<dbReference type="OrthoDB" id="6147874at2759"/>
<dbReference type="InterPro" id="IPR023415">
    <property type="entry name" value="LDLR_class-A_CS"/>
</dbReference>
<evidence type="ECO:0000259" key="6">
    <source>
        <dbReference type="PROSITE" id="PS50923"/>
    </source>
</evidence>
<dbReference type="SMART" id="SM00032">
    <property type="entry name" value="CCP"/>
    <property type="match status" value="2"/>
</dbReference>
<dbReference type="PROSITE" id="PS50923">
    <property type="entry name" value="SUSHI"/>
    <property type="match status" value="1"/>
</dbReference>
<sequence>MPKNNQVSIRFSTGRALTTSDILYVPVRCNARNRYIYKASSNRSLFSNQSKMLRVLLAISTCSVSSAYNAVKEVPEGPSSFVCVDGSEILLARVCDGKPDCHDVSDETRKLCRHVVCPISTFRCAYGACIPRGSRCDGIENCADGSDETRCNVAEICTDREFQCVDSPECIPLKDICNGYSDCRDGSDENATTCLGHPCPSHTYHCSYGGCVHQEVMCDGTKDCIDATDEDPATCRAMNCRGSECEEYKCSDQEFTCGSGGQCIPNNKVCDGSHQCRDGSDEDFERCSMHTCPPGFFRCSYGGCIPESKKCNFEQNCHDWSDEDEKICGVSLPEGACRLPPTKPGTHYRVSGCPDCRPGEVVAELTKLEYFCDIEGSLEGPGTVFCEDNEWTPSIPTCPTESGSITCPPLAAPGAIKRCEVKWGPREGWIPCDRYVPVGTQAFLECPIYYEPEAGASHATCLHDGTWSRKHLSCKPECGNRDLSVLPLIVNGWEASLSDHLPWHAALFSFENGKPSFFCGGTLIAERLVLTAGHCVWQSDVDLLKVVLCGFSSDFDGQGEDTQVFDVENIELQYSYQDREGNYGSDLAILVLKKPVVINSCVKPVCIDWTDANDVVQRDGAIGLVIGMGITENDTFGASLRMASVEIVSNEKCYQKQKRDFRKYITYTSFCAGWGNGTGVCNGDSGGGLFLPKPNSTRWEIHGVVSISPRRLGTSFCDPNYYTIFTKVSAYATWIKKYIDNTPVIGPSNLSDFPNHDTIG</sequence>
<evidence type="ECO:0000259" key="4">
    <source>
        <dbReference type="PROSITE" id="PS50227"/>
    </source>
</evidence>
<dbReference type="PROSITE" id="PS50240">
    <property type="entry name" value="TRYPSIN_DOM"/>
    <property type="match status" value="1"/>
</dbReference>
<dbReference type="SUPFAM" id="SSF57424">
    <property type="entry name" value="LDL receptor-like module"/>
    <property type="match status" value="6"/>
</dbReference>
<feature type="disulfide bond" evidence="2">
    <location>
        <begin position="199"/>
        <end position="211"/>
    </location>
</feature>
<feature type="disulfide bond" evidence="2">
    <location>
        <begin position="136"/>
        <end position="151"/>
    </location>
</feature>
<dbReference type="PANTHER" id="PTHR24252">
    <property type="entry name" value="ACROSIN-RELATED"/>
    <property type="match status" value="1"/>
</dbReference>
<keyword evidence="1 2" id="KW-1015">Disulfide bond</keyword>
<dbReference type="InterPro" id="IPR001879">
    <property type="entry name" value="GPCR_2_extracellular_dom"/>
</dbReference>
<dbReference type="SUPFAM" id="SSF50494">
    <property type="entry name" value="Trypsin-like serine proteases"/>
    <property type="match status" value="1"/>
</dbReference>
<dbReference type="RefSeq" id="XP_015523127.2">
    <property type="nucleotide sequence ID" value="XM_015667641.2"/>
</dbReference>
<dbReference type="CDD" id="cd00112">
    <property type="entry name" value="LDLa"/>
    <property type="match status" value="6"/>
</dbReference>
<dbReference type="Pfam" id="PF00057">
    <property type="entry name" value="Ldl_recept_a"/>
    <property type="match status" value="6"/>
</dbReference>
<dbReference type="GO" id="GO:0016020">
    <property type="term" value="C:membrane"/>
    <property type="evidence" value="ECO:0007669"/>
    <property type="project" value="InterPro"/>
</dbReference>
<dbReference type="GO" id="GO:0005576">
    <property type="term" value="C:extracellular region"/>
    <property type="evidence" value="ECO:0007669"/>
    <property type="project" value="UniProtKB-SubCell"/>
</dbReference>
<dbReference type="PRINTS" id="PR00261">
    <property type="entry name" value="LDLRECEPTOR"/>
</dbReference>
<feature type="domain" description="G-protein coupled receptors family 2 profile 1" evidence="4">
    <location>
        <begin position="406"/>
        <end position="482"/>
    </location>
</feature>
<feature type="disulfide bond" evidence="2">
    <location>
        <begin position="292"/>
        <end position="304"/>
    </location>
</feature>
<dbReference type="PROSITE" id="PS00134">
    <property type="entry name" value="TRYPSIN_HIS"/>
    <property type="match status" value="1"/>
</dbReference>
<comment type="caution">
    <text evidence="3">Lacks conserved residue(s) required for the propagation of feature annotation.</text>
</comment>
<dbReference type="GO" id="GO:0004252">
    <property type="term" value="F:serine-type endopeptidase activity"/>
    <property type="evidence" value="ECO:0007669"/>
    <property type="project" value="InterPro"/>
</dbReference>
<dbReference type="InterPro" id="IPR036055">
    <property type="entry name" value="LDL_receptor-like_sf"/>
</dbReference>
<dbReference type="GeneID" id="107226733"/>
<dbReference type="Gene3D" id="4.10.400.10">
    <property type="entry name" value="Low-density Lipoprotein Receptor"/>
    <property type="match status" value="6"/>
</dbReference>
<evidence type="ECO:0000256" key="3">
    <source>
        <dbReference type="PROSITE-ProRule" id="PRU00302"/>
    </source>
</evidence>
<reference evidence="8" key="1">
    <citation type="submission" date="2025-08" db="UniProtKB">
        <authorList>
            <consortium name="RefSeq"/>
        </authorList>
    </citation>
    <scope>IDENTIFICATION</scope>
    <source>
        <tissue evidence="8">Thorax and Abdomen</tissue>
    </source>
</reference>
<accession>A0A6J0C972</accession>
<evidence type="ECO:0000313" key="8">
    <source>
        <dbReference type="RefSeq" id="XP_015523127.2"/>
    </source>
</evidence>
<protein>
    <submittedName>
        <fullName evidence="8">Modular serine protease-like</fullName>
    </submittedName>
</protein>
<feature type="disulfide bond" evidence="2">
    <location>
        <begin position="206"/>
        <end position="224"/>
    </location>
</feature>
<feature type="disulfide bond" evidence="2">
    <location>
        <begin position="117"/>
        <end position="129"/>
    </location>
</feature>
<evidence type="ECO:0000313" key="7">
    <source>
        <dbReference type="Proteomes" id="UP000829291"/>
    </source>
</evidence>
<dbReference type="InterPro" id="IPR018114">
    <property type="entry name" value="TRYPSIN_HIS"/>
</dbReference>